<name>A0ABW4BFQ4_9LACO</name>
<sequence>MRIIKGEMIGLKTVLLRSLVALRKANAGVISYASWPATEKRWQTI</sequence>
<protein>
    <submittedName>
        <fullName evidence="1">Uncharacterized protein</fullName>
    </submittedName>
</protein>
<dbReference type="Proteomes" id="UP001597199">
    <property type="component" value="Unassembled WGS sequence"/>
</dbReference>
<gene>
    <name evidence="1" type="ORF">ACFQ41_01160</name>
</gene>
<evidence type="ECO:0000313" key="1">
    <source>
        <dbReference type="EMBL" id="MFD1397912.1"/>
    </source>
</evidence>
<organism evidence="1 2">
    <name type="scientific">Lacticaseibacillus suilingensis</name>
    <dbReference type="NCBI Taxonomy" id="2799577"/>
    <lineage>
        <taxon>Bacteria</taxon>
        <taxon>Bacillati</taxon>
        <taxon>Bacillota</taxon>
        <taxon>Bacilli</taxon>
        <taxon>Lactobacillales</taxon>
        <taxon>Lactobacillaceae</taxon>
        <taxon>Lacticaseibacillus</taxon>
    </lineage>
</organism>
<reference evidence="2" key="1">
    <citation type="journal article" date="2019" name="Int. J. Syst. Evol. Microbiol.">
        <title>The Global Catalogue of Microorganisms (GCM) 10K type strain sequencing project: providing services to taxonomists for standard genome sequencing and annotation.</title>
        <authorList>
            <consortium name="The Broad Institute Genomics Platform"/>
            <consortium name="The Broad Institute Genome Sequencing Center for Infectious Disease"/>
            <person name="Wu L."/>
            <person name="Ma J."/>
        </authorList>
    </citation>
    <scope>NUCLEOTIDE SEQUENCE [LARGE SCALE GENOMIC DNA]</scope>
    <source>
        <strain evidence="2">CCM 9110</strain>
    </source>
</reference>
<proteinExistence type="predicted"/>
<keyword evidence="2" id="KW-1185">Reference proteome</keyword>
<dbReference type="RefSeq" id="WP_204119032.1">
    <property type="nucleotide sequence ID" value="NZ_BOLV01000010.1"/>
</dbReference>
<evidence type="ECO:0000313" key="2">
    <source>
        <dbReference type="Proteomes" id="UP001597199"/>
    </source>
</evidence>
<comment type="caution">
    <text evidence="1">The sequence shown here is derived from an EMBL/GenBank/DDBJ whole genome shotgun (WGS) entry which is preliminary data.</text>
</comment>
<accession>A0ABW4BFQ4</accession>
<dbReference type="EMBL" id="JBHTOA010000011">
    <property type="protein sequence ID" value="MFD1397912.1"/>
    <property type="molecule type" value="Genomic_DNA"/>
</dbReference>